<reference evidence="1 2" key="1">
    <citation type="submission" date="2019-03" db="EMBL/GenBank/DDBJ databases">
        <title>First draft genome of Liparis tanakae, snailfish: a comprehensive survey of snailfish specific genes.</title>
        <authorList>
            <person name="Kim W."/>
            <person name="Song I."/>
            <person name="Jeong J.-H."/>
            <person name="Kim D."/>
            <person name="Kim S."/>
            <person name="Ryu S."/>
            <person name="Song J.Y."/>
            <person name="Lee S.K."/>
        </authorList>
    </citation>
    <scope>NUCLEOTIDE SEQUENCE [LARGE SCALE GENOMIC DNA]</scope>
    <source>
        <tissue evidence="1">Muscle</tissue>
    </source>
</reference>
<name>A0A4Z2G3T0_9TELE</name>
<evidence type="ECO:0000313" key="2">
    <source>
        <dbReference type="Proteomes" id="UP000314294"/>
    </source>
</evidence>
<keyword evidence="2" id="KW-1185">Reference proteome</keyword>
<comment type="caution">
    <text evidence="1">The sequence shown here is derived from an EMBL/GenBank/DDBJ whole genome shotgun (WGS) entry which is preliminary data.</text>
</comment>
<dbReference type="AlphaFoldDB" id="A0A4Z2G3T0"/>
<dbReference type="Proteomes" id="UP000314294">
    <property type="component" value="Unassembled WGS sequence"/>
</dbReference>
<proteinExistence type="predicted"/>
<evidence type="ECO:0000313" key="1">
    <source>
        <dbReference type="EMBL" id="TNN48227.1"/>
    </source>
</evidence>
<accession>A0A4Z2G3T0</accession>
<organism evidence="1 2">
    <name type="scientific">Liparis tanakae</name>
    <name type="common">Tanaka's snailfish</name>
    <dbReference type="NCBI Taxonomy" id="230148"/>
    <lineage>
        <taxon>Eukaryota</taxon>
        <taxon>Metazoa</taxon>
        <taxon>Chordata</taxon>
        <taxon>Craniata</taxon>
        <taxon>Vertebrata</taxon>
        <taxon>Euteleostomi</taxon>
        <taxon>Actinopterygii</taxon>
        <taxon>Neopterygii</taxon>
        <taxon>Teleostei</taxon>
        <taxon>Neoteleostei</taxon>
        <taxon>Acanthomorphata</taxon>
        <taxon>Eupercaria</taxon>
        <taxon>Perciformes</taxon>
        <taxon>Cottioidei</taxon>
        <taxon>Cottales</taxon>
        <taxon>Liparidae</taxon>
        <taxon>Liparis</taxon>
    </lineage>
</organism>
<protein>
    <submittedName>
        <fullName evidence="1">Uncharacterized protein</fullName>
    </submittedName>
</protein>
<sequence>MPVSAVLSVPLIDEDVPSRDGAAAGSHLHEAAVVSESLQQPLRGLVSDPPVGHNDADGCRLHADERSTGLLDVTLTPCRLMAWSSEENLSLRSLLACRKPASLFSCSVSYRKDEETAG</sequence>
<dbReference type="EMBL" id="SRLO01000706">
    <property type="protein sequence ID" value="TNN48227.1"/>
    <property type="molecule type" value="Genomic_DNA"/>
</dbReference>
<gene>
    <name evidence="1" type="ORF">EYF80_041587</name>
</gene>